<reference evidence="12" key="1">
    <citation type="journal article" date="2020" name="mSystems">
        <title>Genome- and Community-Level Interaction Insights into Carbon Utilization and Element Cycling Functions of Hydrothermarchaeota in Hydrothermal Sediment.</title>
        <authorList>
            <person name="Zhou Z."/>
            <person name="Liu Y."/>
            <person name="Xu W."/>
            <person name="Pan J."/>
            <person name="Luo Z.H."/>
            <person name="Li M."/>
        </authorList>
    </citation>
    <scope>NUCLEOTIDE SEQUENCE [LARGE SCALE GENOMIC DNA]</scope>
    <source>
        <strain evidence="12">SpSt-642</strain>
    </source>
</reference>
<accession>A0A7C4D9Y5</accession>
<dbReference type="InterPro" id="IPR029057">
    <property type="entry name" value="PRTase-like"/>
</dbReference>
<dbReference type="GO" id="GO:0044206">
    <property type="term" value="P:UMP salvage"/>
    <property type="evidence" value="ECO:0007669"/>
    <property type="project" value="UniProtKB-UniPathway"/>
</dbReference>
<dbReference type="AlphaFoldDB" id="A0A7C4D9Y5"/>
<evidence type="ECO:0000256" key="3">
    <source>
        <dbReference type="ARBA" id="ARBA00009516"/>
    </source>
</evidence>
<evidence type="ECO:0000256" key="4">
    <source>
        <dbReference type="ARBA" id="ARBA00011894"/>
    </source>
</evidence>
<dbReference type="NCBIfam" id="TIGR01091">
    <property type="entry name" value="upp"/>
    <property type="match status" value="1"/>
</dbReference>
<protein>
    <recommendedName>
        <fullName evidence="4 10">Uracil phosphoribosyltransferase</fullName>
        <ecNumber evidence="4 10">2.4.2.9</ecNumber>
    </recommendedName>
</protein>
<dbReference type="CDD" id="cd06223">
    <property type="entry name" value="PRTases_typeI"/>
    <property type="match status" value="1"/>
</dbReference>
<name>A0A7C4D9Y5_STAMA</name>
<dbReference type="GO" id="GO:0006223">
    <property type="term" value="P:uracil salvage"/>
    <property type="evidence" value="ECO:0007669"/>
    <property type="project" value="InterPro"/>
</dbReference>
<evidence type="ECO:0000256" key="10">
    <source>
        <dbReference type="NCBIfam" id="TIGR01091"/>
    </source>
</evidence>
<dbReference type="InterPro" id="IPR000836">
    <property type="entry name" value="PRTase_dom"/>
</dbReference>
<sequence>MNNVFVIDNPLAKHYLTILRDKSTKPSIFRQYMRKLGFILGYEVSKYIDWKNTIVETPLAKSNGLKIDKPILVIGVLGASIPLVQGILDAYPQAGLGLIAARRIETTSGIDVEIYYQRLPDLLDKYNVMIGDPMLATGTTLLKIIDLVIEKRAFKIMVLSVIASRFGIENIRKKYSDIPILVVEIDQELNDRFFIVPGLGDAGDRSLSPEIY</sequence>
<comment type="caution">
    <text evidence="12">The sequence shown here is derived from an EMBL/GenBank/DDBJ whole genome shotgun (WGS) entry which is preliminary data.</text>
</comment>
<evidence type="ECO:0000313" key="12">
    <source>
        <dbReference type="EMBL" id="HGM58553.1"/>
    </source>
</evidence>
<feature type="domain" description="Phosphoribosyltransferase" evidence="11">
    <location>
        <begin position="6"/>
        <end position="205"/>
    </location>
</feature>
<keyword evidence="7 12" id="KW-0808">Transferase</keyword>
<dbReference type="EC" id="2.4.2.9" evidence="4 10"/>
<proteinExistence type="inferred from homology"/>
<keyword evidence="6 12" id="KW-0328">Glycosyltransferase</keyword>
<dbReference type="EMBL" id="DTBJ01000020">
    <property type="protein sequence ID" value="HGM58553.1"/>
    <property type="molecule type" value="Genomic_DNA"/>
</dbReference>
<dbReference type="GO" id="GO:0004845">
    <property type="term" value="F:uracil phosphoribosyltransferase activity"/>
    <property type="evidence" value="ECO:0007669"/>
    <property type="project" value="UniProtKB-UniRule"/>
</dbReference>
<dbReference type="Gene3D" id="3.40.50.2020">
    <property type="match status" value="1"/>
</dbReference>
<keyword evidence="8" id="KW-0547">Nucleotide-binding</keyword>
<evidence type="ECO:0000256" key="6">
    <source>
        <dbReference type="ARBA" id="ARBA00022676"/>
    </source>
</evidence>
<dbReference type="InterPro" id="IPR005765">
    <property type="entry name" value="UPRT"/>
</dbReference>
<dbReference type="Pfam" id="PF14681">
    <property type="entry name" value="UPRTase"/>
    <property type="match status" value="1"/>
</dbReference>
<evidence type="ECO:0000256" key="5">
    <source>
        <dbReference type="ARBA" id="ARBA00022533"/>
    </source>
</evidence>
<comment type="pathway">
    <text evidence="2">Pyrimidine metabolism; UMP biosynthesis via salvage pathway; UMP from uracil: step 1/1.</text>
</comment>
<evidence type="ECO:0000256" key="7">
    <source>
        <dbReference type="ARBA" id="ARBA00022679"/>
    </source>
</evidence>
<dbReference type="SUPFAM" id="SSF53271">
    <property type="entry name" value="PRTase-like"/>
    <property type="match status" value="1"/>
</dbReference>
<evidence type="ECO:0000256" key="1">
    <source>
        <dbReference type="ARBA" id="ARBA00001946"/>
    </source>
</evidence>
<keyword evidence="9" id="KW-0342">GTP-binding</keyword>
<evidence type="ECO:0000256" key="8">
    <source>
        <dbReference type="ARBA" id="ARBA00022741"/>
    </source>
</evidence>
<evidence type="ECO:0000256" key="2">
    <source>
        <dbReference type="ARBA" id="ARBA00005180"/>
    </source>
</evidence>
<evidence type="ECO:0000259" key="11">
    <source>
        <dbReference type="Pfam" id="PF14681"/>
    </source>
</evidence>
<dbReference type="GO" id="GO:0005525">
    <property type="term" value="F:GTP binding"/>
    <property type="evidence" value="ECO:0007669"/>
    <property type="project" value="UniProtKB-KW"/>
</dbReference>
<dbReference type="UniPathway" id="UPA00574">
    <property type="reaction ID" value="UER00636"/>
</dbReference>
<dbReference type="NCBIfam" id="NF001097">
    <property type="entry name" value="PRK00129.1"/>
    <property type="match status" value="1"/>
</dbReference>
<keyword evidence="5" id="KW-0021">Allosteric enzyme</keyword>
<comment type="similarity">
    <text evidence="3">Belongs to the UPRTase family.</text>
</comment>
<comment type="cofactor">
    <cofactor evidence="1">
        <name>Mg(2+)</name>
        <dbReference type="ChEBI" id="CHEBI:18420"/>
    </cofactor>
</comment>
<organism evidence="12">
    <name type="scientific">Staphylothermus marinus</name>
    <dbReference type="NCBI Taxonomy" id="2280"/>
    <lineage>
        <taxon>Archaea</taxon>
        <taxon>Thermoproteota</taxon>
        <taxon>Thermoprotei</taxon>
        <taxon>Desulfurococcales</taxon>
        <taxon>Desulfurococcaceae</taxon>
        <taxon>Staphylothermus</taxon>
    </lineage>
</organism>
<gene>
    <name evidence="12" type="primary">upp</name>
    <name evidence="12" type="ORF">ENU14_03055</name>
</gene>
<evidence type="ECO:0000256" key="9">
    <source>
        <dbReference type="ARBA" id="ARBA00023134"/>
    </source>
</evidence>